<comment type="caution">
    <text evidence="1">The sequence shown here is derived from an EMBL/GenBank/DDBJ whole genome shotgun (WGS) entry which is preliminary data.</text>
</comment>
<dbReference type="EMBL" id="JAOPMH010000007">
    <property type="protein sequence ID" value="MDH7890385.1"/>
    <property type="molecule type" value="Genomic_DNA"/>
</dbReference>
<proteinExistence type="predicted"/>
<name>A0AA43P8K7_9BIFI</name>
<accession>A0AA43P8K7</accession>
<reference evidence="1" key="1">
    <citation type="submission" date="2022-09" db="EMBL/GenBank/DDBJ databases">
        <authorList>
            <person name="Orihara K."/>
        </authorList>
    </citation>
    <scope>NUCLEOTIDE SEQUENCE</scope>
    <source>
        <strain evidence="1">YIT 13062</strain>
    </source>
</reference>
<protein>
    <submittedName>
        <fullName evidence="1">Uncharacterized protein</fullName>
    </submittedName>
</protein>
<organism evidence="1 2">
    <name type="scientific">Bifidobacterium catenulatum subsp. kashiwanohense</name>
    <dbReference type="NCBI Taxonomy" id="630129"/>
    <lineage>
        <taxon>Bacteria</taxon>
        <taxon>Bacillati</taxon>
        <taxon>Actinomycetota</taxon>
        <taxon>Actinomycetes</taxon>
        <taxon>Bifidobacteriales</taxon>
        <taxon>Bifidobacteriaceae</taxon>
        <taxon>Bifidobacterium</taxon>
    </lineage>
</organism>
<dbReference type="RefSeq" id="WP_154303950.1">
    <property type="nucleotide sequence ID" value="NZ_CP026729.1"/>
</dbReference>
<dbReference type="Proteomes" id="UP001161916">
    <property type="component" value="Unassembled WGS sequence"/>
</dbReference>
<gene>
    <name evidence="1" type="ORF">OB951_07250</name>
</gene>
<dbReference type="AlphaFoldDB" id="A0AA43P8K7"/>
<evidence type="ECO:0000313" key="2">
    <source>
        <dbReference type="Proteomes" id="UP001161916"/>
    </source>
</evidence>
<sequence>MTASGDTTIGESDAALRSESALLDERLPVRWDGEIIHWTDRWTDIGDMLFLCGNNRLRTLQACPGTDSRRQWNRHRPHLWKPWSITGRTTRSRLCLMRCGVCGLTIVEEHPFDGSEEKTWQLDEPDYGPDGSHAVIQGELGI</sequence>
<reference evidence="1" key="2">
    <citation type="journal article" date="2023" name="Gut Microbes">
        <title>Characterization of Bifidobacterium kashiwanohense that utilizes both milk- and plant-derived oligosaccharides.</title>
        <authorList>
            <person name="Orihara K."/>
            <person name="Yahagi K."/>
            <person name="Saito Y."/>
            <person name="Watanabe Y."/>
            <person name="Sasai T."/>
            <person name="Hara T."/>
            <person name="Tsukuda N."/>
            <person name="Oki K."/>
            <person name="Fujimoto J."/>
            <person name="Matsuki T."/>
        </authorList>
    </citation>
    <scope>NUCLEOTIDE SEQUENCE</scope>
    <source>
        <strain evidence="1">YIT 13062</strain>
    </source>
</reference>
<evidence type="ECO:0000313" key="1">
    <source>
        <dbReference type="EMBL" id="MDH7890385.1"/>
    </source>
</evidence>